<dbReference type="AlphaFoldDB" id="A0A916YSZ8"/>
<proteinExistence type="predicted"/>
<keyword evidence="4" id="KW-1185">Reference proteome</keyword>
<evidence type="ECO:0000313" key="3">
    <source>
        <dbReference type="EMBL" id="GGD59997.1"/>
    </source>
</evidence>
<comment type="caution">
    <text evidence="3">The sequence shown here is derived from an EMBL/GenBank/DDBJ whole genome shotgun (WGS) entry which is preliminary data.</text>
</comment>
<dbReference type="EMBL" id="BMIP01000001">
    <property type="protein sequence ID" value="GGD59997.1"/>
    <property type="molecule type" value="Genomic_DNA"/>
</dbReference>
<dbReference type="InterPro" id="IPR011042">
    <property type="entry name" value="6-blade_b-propeller_TolB-like"/>
</dbReference>
<evidence type="ECO:0000256" key="1">
    <source>
        <dbReference type="SAM" id="Phobius"/>
    </source>
</evidence>
<gene>
    <name evidence="3" type="ORF">GCM10010990_06800</name>
</gene>
<keyword evidence="1" id="KW-1133">Transmembrane helix</keyword>
<feature type="domain" description="Pyrroloquinoline quinone-dependent pyranose dehydrogenase beta-propeller" evidence="2">
    <location>
        <begin position="71"/>
        <end position="289"/>
    </location>
</feature>
<reference evidence="3" key="2">
    <citation type="submission" date="2020-09" db="EMBL/GenBank/DDBJ databases">
        <authorList>
            <person name="Sun Q."/>
            <person name="Zhou Y."/>
        </authorList>
    </citation>
    <scope>NUCLEOTIDE SEQUENCE</scope>
    <source>
        <strain evidence="3">CGMCC 1.15360</strain>
    </source>
</reference>
<sequence length="461" mass="49888">MSTTLRKALIIAAIIIVALAIIIWFILQPQKSEYDEAQLMGTDPVIAEKRPETFPSIGIQDPIGWKDGETPTAAEGLTVTRFAEGLDHPRSILVLENGDVLVAETNSPPREAGGITDRIAGMLMSKAGAGVPSANRIKLLRDTDGDGVADSATVLLDGLNSPFGMVVRDGRLIVANTDAVLSFPFTPGDTSIPKGEEWQLMALSGGGNHWARNIALSPDGNSLFVSVGSASNIGENGMDAEEGRAQIREYNFTTQQERRYAEGLRNPMGLAFEPNSGELWTTVNERDMLGPDGPLDYLTNVPIGANYGWPWIYWRFTFDDRVEAPMPQYLQQYTRWPEYSLGAHVAPLGLVFANDGALGPDYASGAFVARHGSWNRVPPAGYDVIFVPFDERGNPLEDTPAKTVLSGFLTADKEETHGRPTWLAWDRNDLLVSDDTAGIIWRVTGAGSAASAGEEAETPAE</sequence>
<dbReference type="Gene3D" id="2.120.10.30">
    <property type="entry name" value="TolB, C-terminal domain"/>
    <property type="match status" value="1"/>
</dbReference>
<keyword evidence="1" id="KW-0472">Membrane</keyword>
<accession>A0A916YSZ8</accession>
<reference evidence="3" key="1">
    <citation type="journal article" date="2014" name="Int. J. Syst. Evol. Microbiol.">
        <title>Complete genome sequence of Corynebacterium casei LMG S-19264T (=DSM 44701T), isolated from a smear-ripened cheese.</title>
        <authorList>
            <consortium name="US DOE Joint Genome Institute (JGI-PGF)"/>
            <person name="Walter F."/>
            <person name="Albersmeier A."/>
            <person name="Kalinowski J."/>
            <person name="Ruckert C."/>
        </authorList>
    </citation>
    <scope>NUCLEOTIDE SEQUENCE</scope>
    <source>
        <strain evidence="3">CGMCC 1.15360</strain>
    </source>
</reference>
<dbReference type="Pfam" id="PF22807">
    <property type="entry name" value="TrAA12"/>
    <property type="match status" value="2"/>
</dbReference>
<name>A0A916YSZ8_9SPHN</name>
<dbReference type="OrthoDB" id="9770043at2"/>
<dbReference type="Proteomes" id="UP000612349">
    <property type="component" value="Unassembled WGS sequence"/>
</dbReference>
<dbReference type="InterPro" id="IPR011041">
    <property type="entry name" value="Quinoprot_gluc/sorb_DH_b-prop"/>
</dbReference>
<evidence type="ECO:0000259" key="2">
    <source>
        <dbReference type="Pfam" id="PF22807"/>
    </source>
</evidence>
<organism evidence="3 4">
    <name type="scientific">Croceicoccus mobilis</name>
    <dbReference type="NCBI Taxonomy" id="1703339"/>
    <lineage>
        <taxon>Bacteria</taxon>
        <taxon>Pseudomonadati</taxon>
        <taxon>Pseudomonadota</taxon>
        <taxon>Alphaproteobacteria</taxon>
        <taxon>Sphingomonadales</taxon>
        <taxon>Erythrobacteraceae</taxon>
        <taxon>Croceicoccus</taxon>
    </lineage>
</organism>
<dbReference type="PANTHER" id="PTHR33546">
    <property type="entry name" value="LARGE, MULTIFUNCTIONAL SECRETED PROTEIN-RELATED"/>
    <property type="match status" value="1"/>
</dbReference>
<keyword evidence="1" id="KW-0812">Transmembrane</keyword>
<feature type="domain" description="Pyrroloquinoline quinone-dependent pyranose dehydrogenase beta-propeller" evidence="2">
    <location>
        <begin position="335"/>
        <end position="444"/>
    </location>
</feature>
<dbReference type="RefSeq" id="WP_066773368.1">
    <property type="nucleotide sequence ID" value="NZ_BMIP01000001.1"/>
</dbReference>
<dbReference type="InterPro" id="IPR054539">
    <property type="entry name" value="Beta-prop_PDH"/>
</dbReference>
<dbReference type="SUPFAM" id="SSF50952">
    <property type="entry name" value="Soluble quinoprotein glucose dehydrogenase"/>
    <property type="match status" value="1"/>
</dbReference>
<feature type="transmembrane region" description="Helical" evidence="1">
    <location>
        <begin position="7"/>
        <end position="27"/>
    </location>
</feature>
<dbReference type="PANTHER" id="PTHR33546:SF1">
    <property type="entry name" value="LARGE, MULTIFUNCTIONAL SECRETED PROTEIN"/>
    <property type="match status" value="1"/>
</dbReference>
<evidence type="ECO:0000313" key="4">
    <source>
        <dbReference type="Proteomes" id="UP000612349"/>
    </source>
</evidence>
<protein>
    <submittedName>
        <fullName evidence="3">Sorbosone dehydrogenase</fullName>
    </submittedName>
</protein>